<proteinExistence type="predicted"/>
<dbReference type="AlphaFoldDB" id="A0A7T6ZD71"/>
<protein>
    <submittedName>
        <fullName evidence="2">Uncharacterized protein</fullName>
    </submittedName>
</protein>
<accession>A0A7T6ZD71</accession>
<reference evidence="2 3" key="1">
    <citation type="submission" date="2020-06" db="EMBL/GenBank/DDBJ databases">
        <title>Genomic analysis of Salicibibacter sp. NKC21-4.</title>
        <authorList>
            <person name="Oh Y.J."/>
        </authorList>
    </citation>
    <scope>NUCLEOTIDE SEQUENCE [LARGE SCALE GENOMIC DNA]</scope>
    <source>
        <strain evidence="2 3">NKC21-4</strain>
    </source>
</reference>
<keyword evidence="3" id="KW-1185">Reference proteome</keyword>
<name>A0A7T6ZD71_9BACI</name>
<gene>
    <name evidence="2" type="ORF">HUG20_15235</name>
</gene>
<dbReference type="EMBL" id="CP054706">
    <property type="protein sequence ID" value="QQK81115.1"/>
    <property type="molecule type" value="Genomic_DNA"/>
</dbReference>
<evidence type="ECO:0000313" key="3">
    <source>
        <dbReference type="Proteomes" id="UP000595349"/>
    </source>
</evidence>
<evidence type="ECO:0000256" key="1">
    <source>
        <dbReference type="SAM" id="Phobius"/>
    </source>
</evidence>
<keyword evidence="1" id="KW-0812">Transmembrane</keyword>
<sequence>MRLRLLISLGIVFFLLWHAIEQFSLQAEGLAGIFASVWFVFALLVVGGNLSALLHERHKKKNGAVETRTILESRRKGDQTHGRLRA</sequence>
<keyword evidence="1" id="KW-0472">Membrane</keyword>
<dbReference type="Proteomes" id="UP000595349">
    <property type="component" value="Chromosome"/>
</dbReference>
<dbReference type="KEGG" id="scib:HUG20_15235"/>
<feature type="transmembrane region" description="Helical" evidence="1">
    <location>
        <begin position="32"/>
        <end position="54"/>
    </location>
</feature>
<dbReference type="RefSeq" id="WP_200085547.1">
    <property type="nucleotide sequence ID" value="NZ_CP054706.1"/>
</dbReference>
<evidence type="ECO:0000313" key="2">
    <source>
        <dbReference type="EMBL" id="QQK81115.1"/>
    </source>
</evidence>
<keyword evidence="1" id="KW-1133">Transmembrane helix</keyword>
<organism evidence="2 3">
    <name type="scientific">Salicibibacter cibi</name>
    <dbReference type="NCBI Taxonomy" id="2743001"/>
    <lineage>
        <taxon>Bacteria</taxon>
        <taxon>Bacillati</taxon>
        <taxon>Bacillota</taxon>
        <taxon>Bacilli</taxon>
        <taxon>Bacillales</taxon>
        <taxon>Bacillaceae</taxon>
        <taxon>Salicibibacter</taxon>
    </lineage>
</organism>